<evidence type="ECO:0000256" key="2">
    <source>
        <dbReference type="SAM" id="Phobius"/>
    </source>
</evidence>
<name>A0A2T2N333_CORCC</name>
<dbReference type="AlphaFoldDB" id="A0A2T2N333"/>
<accession>A0A2T2N333</accession>
<proteinExistence type="predicted"/>
<sequence length="222" mass="25046">MNVTILTLRRLFLFFLRVDQSEAHAPRLRYSGTFSLFLDWGAVVVYLSEVRTRLGHARGYQRGKANTARGLHRRRHGIAPVVAASMRVYSVPGNPCITTAAAEPQNRTRARPPPPSHRSHPPTYAERERLIQRQHVTFVVWYFVLCLFFPFPLPSYTTHSLPPPKSHRHPCTPNPSLPAPILRPSKASLRPPPMGNDVLLHVSSHLPVRPVPPPPPTSDPRK</sequence>
<dbReference type="Proteomes" id="UP000240883">
    <property type="component" value="Unassembled WGS sequence"/>
</dbReference>
<keyword evidence="2" id="KW-0472">Membrane</keyword>
<reference evidence="4 5" key="1">
    <citation type="journal article" date="2018" name="Front. Microbiol.">
        <title>Genome-Wide Analysis of Corynespora cassiicola Leaf Fall Disease Putative Effectors.</title>
        <authorList>
            <person name="Lopez D."/>
            <person name="Ribeiro S."/>
            <person name="Label P."/>
            <person name="Fumanal B."/>
            <person name="Venisse J.S."/>
            <person name="Kohler A."/>
            <person name="de Oliveira R.R."/>
            <person name="Labutti K."/>
            <person name="Lipzen A."/>
            <person name="Lail K."/>
            <person name="Bauer D."/>
            <person name="Ohm R.A."/>
            <person name="Barry K.W."/>
            <person name="Spatafora J."/>
            <person name="Grigoriev I.V."/>
            <person name="Martin F.M."/>
            <person name="Pujade-Renaud V."/>
        </authorList>
    </citation>
    <scope>NUCLEOTIDE SEQUENCE [LARGE SCALE GENOMIC DNA]</scope>
    <source>
        <strain evidence="4 5">Philippines</strain>
    </source>
</reference>
<feature type="compositionally biased region" description="Pro residues" evidence="1">
    <location>
        <begin position="209"/>
        <end position="222"/>
    </location>
</feature>
<feature type="region of interest" description="Disordered" evidence="1">
    <location>
        <begin position="99"/>
        <end position="122"/>
    </location>
</feature>
<feature type="signal peptide" evidence="3">
    <location>
        <begin position="1"/>
        <end position="23"/>
    </location>
</feature>
<dbReference type="EMBL" id="KZ678152">
    <property type="protein sequence ID" value="PSN59865.1"/>
    <property type="molecule type" value="Genomic_DNA"/>
</dbReference>
<evidence type="ECO:0000313" key="4">
    <source>
        <dbReference type="EMBL" id="PSN59865.1"/>
    </source>
</evidence>
<gene>
    <name evidence="4" type="ORF">BS50DRAFT_220613</name>
</gene>
<feature type="transmembrane region" description="Helical" evidence="2">
    <location>
        <begin position="136"/>
        <end position="153"/>
    </location>
</feature>
<organism evidence="4 5">
    <name type="scientific">Corynespora cassiicola Philippines</name>
    <dbReference type="NCBI Taxonomy" id="1448308"/>
    <lineage>
        <taxon>Eukaryota</taxon>
        <taxon>Fungi</taxon>
        <taxon>Dikarya</taxon>
        <taxon>Ascomycota</taxon>
        <taxon>Pezizomycotina</taxon>
        <taxon>Dothideomycetes</taxon>
        <taxon>Pleosporomycetidae</taxon>
        <taxon>Pleosporales</taxon>
        <taxon>Corynesporascaceae</taxon>
        <taxon>Corynespora</taxon>
    </lineage>
</organism>
<evidence type="ECO:0000256" key="3">
    <source>
        <dbReference type="SAM" id="SignalP"/>
    </source>
</evidence>
<feature type="region of interest" description="Disordered" evidence="1">
    <location>
        <begin position="160"/>
        <end position="222"/>
    </location>
</feature>
<feature type="chain" id="PRO_5015550122" evidence="3">
    <location>
        <begin position="24"/>
        <end position="222"/>
    </location>
</feature>
<keyword evidence="2" id="KW-0812">Transmembrane</keyword>
<keyword evidence="5" id="KW-1185">Reference proteome</keyword>
<keyword evidence="3" id="KW-0732">Signal</keyword>
<keyword evidence="2" id="KW-1133">Transmembrane helix</keyword>
<evidence type="ECO:0000256" key="1">
    <source>
        <dbReference type="SAM" id="MobiDB-lite"/>
    </source>
</evidence>
<protein>
    <submittedName>
        <fullName evidence="4">Uncharacterized protein</fullName>
    </submittedName>
</protein>
<evidence type="ECO:0000313" key="5">
    <source>
        <dbReference type="Proteomes" id="UP000240883"/>
    </source>
</evidence>